<evidence type="ECO:0000313" key="4">
    <source>
        <dbReference type="Proteomes" id="UP001597389"/>
    </source>
</evidence>
<dbReference type="InterPro" id="IPR002035">
    <property type="entry name" value="VWF_A"/>
</dbReference>
<evidence type="ECO:0000259" key="2">
    <source>
        <dbReference type="PROSITE" id="PS50234"/>
    </source>
</evidence>
<feature type="chain" id="PRO_5045458446" evidence="1">
    <location>
        <begin position="18"/>
        <end position="249"/>
    </location>
</feature>
<dbReference type="PROSITE" id="PS50234">
    <property type="entry name" value="VWFA"/>
    <property type="match status" value="1"/>
</dbReference>
<accession>A0ABW4ZAY9</accession>
<dbReference type="SUPFAM" id="SSF53300">
    <property type="entry name" value="vWA-like"/>
    <property type="match status" value="1"/>
</dbReference>
<dbReference type="SMART" id="SM00327">
    <property type="entry name" value="VWA"/>
    <property type="match status" value="1"/>
</dbReference>
<sequence length="249" mass="26786">MKPIYKKFALASAASFAALLHTSCDNSSSKKEAYSEATFELRSDASDSPQGSRKVWPPATDTVAPNLMTENYLVVLDDSGSMSGRRIAQAKEALKKIARTLPAEHNLGLLFLNRDSELKLGTENRDAFTQLISTTHASGGTPLLASTKRAVLAMTKQASQQKGLGAYHLIIVTDGESSDGSPLGLVASAVLQTAIQVHVVGFHVDDHELNDTRFVDYQTASNTDELIKAFEAVAAETNTFSDPKEFSAH</sequence>
<dbReference type="Gene3D" id="3.40.50.410">
    <property type="entry name" value="von Willebrand factor, type A domain"/>
    <property type="match status" value="1"/>
</dbReference>
<dbReference type="RefSeq" id="WP_377177934.1">
    <property type="nucleotide sequence ID" value="NZ_JBHUJB010000035.1"/>
</dbReference>
<gene>
    <name evidence="3" type="ORF">ACFSW8_08280</name>
</gene>
<dbReference type="PANTHER" id="PTHR34706:SF1">
    <property type="entry name" value="VWFA DOMAIN-CONTAINING PROTEIN"/>
    <property type="match status" value="1"/>
</dbReference>
<keyword evidence="1" id="KW-0732">Signal</keyword>
<evidence type="ECO:0000313" key="3">
    <source>
        <dbReference type="EMBL" id="MFD2158890.1"/>
    </source>
</evidence>
<protein>
    <submittedName>
        <fullName evidence="3">VWA domain-containing protein</fullName>
    </submittedName>
</protein>
<feature type="signal peptide" evidence="1">
    <location>
        <begin position="1"/>
        <end position="17"/>
    </location>
</feature>
<dbReference type="InterPro" id="IPR036465">
    <property type="entry name" value="vWFA_dom_sf"/>
</dbReference>
<comment type="caution">
    <text evidence="3">The sequence shown here is derived from an EMBL/GenBank/DDBJ whole genome shotgun (WGS) entry which is preliminary data.</text>
</comment>
<evidence type="ECO:0000256" key="1">
    <source>
        <dbReference type="SAM" id="SignalP"/>
    </source>
</evidence>
<keyword evidence="4" id="KW-1185">Reference proteome</keyword>
<dbReference type="Proteomes" id="UP001597389">
    <property type="component" value="Unassembled WGS sequence"/>
</dbReference>
<proteinExistence type="predicted"/>
<dbReference type="Pfam" id="PF00092">
    <property type="entry name" value="VWA"/>
    <property type="match status" value="1"/>
</dbReference>
<reference evidence="4" key="1">
    <citation type="journal article" date="2019" name="Int. J. Syst. Evol. Microbiol.">
        <title>The Global Catalogue of Microorganisms (GCM) 10K type strain sequencing project: providing services to taxonomists for standard genome sequencing and annotation.</title>
        <authorList>
            <consortium name="The Broad Institute Genomics Platform"/>
            <consortium name="The Broad Institute Genome Sequencing Center for Infectious Disease"/>
            <person name="Wu L."/>
            <person name="Ma J."/>
        </authorList>
    </citation>
    <scope>NUCLEOTIDE SEQUENCE [LARGE SCALE GENOMIC DNA]</scope>
    <source>
        <strain evidence="4">CCUG 57942</strain>
    </source>
</reference>
<feature type="domain" description="VWFA" evidence="2">
    <location>
        <begin position="71"/>
        <end position="202"/>
    </location>
</feature>
<dbReference type="CDD" id="cd00198">
    <property type="entry name" value="vWFA"/>
    <property type="match status" value="1"/>
</dbReference>
<name>A0ABW4ZAY9_9BACT</name>
<organism evidence="3 4">
    <name type="scientific">Rubritalea tangerina</name>
    <dbReference type="NCBI Taxonomy" id="430798"/>
    <lineage>
        <taxon>Bacteria</taxon>
        <taxon>Pseudomonadati</taxon>
        <taxon>Verrucomicrobiota</taxon>
        <taxon>Verrucomicrobiia</taxon>
        <taxon>Verrucomicrobiales</taxon>
        <taxon>Rubritaleaceae</taxon>
        <taxon>Rubritalea</taxon>
    </lineage>
</organism>
<dbReference type="EMBL" id="JBHUJB010000035">
    <property type="protein sequence ID" value="MFD2158890.1"/>
    <property type="molecule type" value="Genomic_DNA"/>
</dbReference>
<dbReference type="PANTHER" id="PTHR34706">
    <property type="entry name" value="SLR1338 PROTEIN"/>
    <property type="match status" value="1"/>
</dbReference>